<feature type="compositionally biased region" description="Basic and acidic residues" evidence="1">
    <location>
        <begin position="76"/>
        <end position="87"/>
    </location>
</feature>
<reference evidence="3 4" key="1">
    <citation type="submission" date="2022-01" db="EMBL/GenBank/DDBJ databases">
        <title>Dethiosulfovibrio faecalis sp. nov., a novel proteolytic, non-sulfur-reducing bacterium isolated from a marine aquaculture solid waste bioreactor.</title>
        <authorList>
            <person name="Grabowski S."/>
            <person name="Apolinario E."/>
            <person name="Schneider N."/>
            <person name="Marshall C.W."/>
            <person name="Sowers K.R."/>
        </authorList>
    </citation>
    <scope>NUCLEOTIDE SEQUENCE [LARGE SCALE GENOMIC DNA]</scope>
    <source>
        <strain evidence="3 4">DSM 12537</strain>
    </source>
</reference>
<dbReference type="Gene3D" id="3.30.70.1070">
    <property type="entry name" value="Sporulation related repeat"/>
    <property type="match status" value="1"/>
</dbReference>
<dbReference type="Pfam" id="PF05036">
    <property type="entry name" value="SPOR"/>
    <property type="match status" value="1"/>
</dbReference>
<accession>A0ABS9ELS6</accession>
<sequence length="185" mass="20413">MLPILGLVALGFLVFGIKIFFLPDKDDPYGKYVQEASPVPSQPRNIDVPIEEERSLDENDVSVEDGTVIAVPISMKEAEDKPRETSHKKSVSQPKPTSAPSRSSATAKNSSWYVQVGAFKQRSMAKALASKVDSKGYSTIIGEGIVNGTRYYRVWIPGGTSRNQATAVGERLKKLGYPYFVFLRR</sequence>
<dbReference type="SUPFAM" id="SSF110997">
    <property type="entry name" value="Sporulation related repeat"/>
    <property type="match status" value="1"/>
</dbReference>
<feature type="compositionally biased region" description="Low complexity" evidence="1">
    <location>
        <begin position="94"/>
        <end position="106"/>
    </location>
</feature>
<proteinExistence type="predicted"/>
<evidence type="ECO:0000256" key="1">
    <source>
        <dbReference type="SAM" id="MobiDB-lite"/>
    </source>
</evidence>
<dbReference type="InterPro" id="IPR007730">
    <property type="entry name" value="SPOR-like_dom"/>
</dbReference>
<organism evidence="3 4">
    <name type="scientific">Dethiosulfovibrio marinus</name>
    <dbReference type="NCBI Taxonomy" id="133532"/>
    <lineage>
        <taxon>Bacteria</taxon>
        <taxon>Thermotogati</taxon>
        <taxon>Synergistota</taxon>
        <taxon>Synergistia</taxon>
        <taxon>Synergistales</taxon>
        <taxon>Dethiosulfovibrionaceae</taxon>
        <taxon>Dethiosulfovibrio</taxon>
    </lineage>
</organism>
<evidence type="ECO:0000313" key="4">
    <source>
        <dbReference type="Proteomes" id="UP001200430"/>
    </source>
</evidence>
<feature type="domain" description="SPOR" evidence="2">
    <location>
        <begin position="106"/>
        <end position="185"/>
    </location>
</feature>
<evidence type="ECO:0000259" key="2">
    <source>
        <dbReference type="PROSITE" id="PS51724"/>
    </source>
</evidence>
<dbReference type="InterPro" id="IPR036680">
    <property type="entry name" value="SPOR-like_sf"/>
</dbReference>
<protein>
    <submittedName>
        <fullName evidence="3">SPOR domain-containing protein</fullName>
    </submittedName>
</protein>
<comment type="caution">
    <text evidence="3">The sequence shown here is derived from an EMBL/GenBank/DDBJ whole genome shotgun (WGS) entry which is preliminary data.</text>
</comment>
<dbReference type="PROSITE" id="PS51724">
    <property type="entry name" value="SPOR"/>
    <property type="match status" value="1"/>
</dbReference>
<name>A0ABS9ELS6_9BACT</name>
<feature type="region of interest" description="Disordered" evidence="1">
    <location>
        <begin position="73"/>
        <end position="106"/>
    </location>
</feature>
<dbReference type="EMBL" id="JAKGUD010000003">
    <property type="protein sequence ID" value="MCF4142144.1"/>
    <property type="molecule type" value="Genomic_DNA"/>
</dbReference>
<dbReference type="RefSeq" id="WP_236098892.1">
    <property type="nucleotide sequence ID" value="NZ_JAKGUD010000003.1"/>
</dbReference>
<dbReference type="Proteomes" id="UP001200430">
    <property type="component" value="Unassembled WGS sequence"/>
</dbReference>
<evidence type="ECO:0000313" key="3">
    <source>
        <dbReference type="EMBL" id="MCF4142144.1"/>
    </source>
</evidence>
<keyword evidence="4" id="KW-1185">Reference proteome</keyword>
<gene>
    <name evidence="3" type="ORF">L2W38_04885</name>
</gene>